<feature type="compositionally biased region" description="Basic and acidic residues" evidence="1">
    <location>
        <begin position="30"/>
        <end position="39"/>
    </location>
</feature>
<dbReference type="EMBL" id="CM016560">
    <property type="protein sequence ID" value="TKV91602.1"/>
    <property type="molecule type" value="Genomic_DNA"/>
</dbReference>
<evidence type="ECO:0000256" key="1">
    <source>
        <dbReference type="SAM" id="MobiDB-lite"/>
    </source>
</evidence>
<keyword evidence="4" id="KW-1185">Reference proteome</keyword>
<feature type="region of interest" description="Disordered" evidence="1">
    <location>
        <begin position="80"/>
        <end position="103"/>
    </location>
</feature>
<dbReference type="PANTHER" id="PTHR33018:SF19">
    <property type="entry name" value="OS12G0558775 PROTEIN"/>
    <property type="match status" value="1"/>
</dbReference>
<feature type="region of interest" description="Disordered" evidence="1">
    <location>
        <begin position="1"/>
        <end position="60"/>
    </location>
</feature>
<dbReference type="AlphaFoldDB" id="A0A4U6SWD7"/>
<evidence type="ECO:0000313" key="3">
    <source>
        <dbReference type="EMBL" id="TKV91602.1"/>
    </source>
</evidence>
<feature type="domain" description="DUF8039" evidence="2">
    <location>
        <begin position="274"/>
        <end position="357"/>
    </location>
</feature>
<gene>
    <name evidence="3" type="ORF">SEVIR_9G107400v2</name>
</gene>
<dbReference type="Pfam" id="PF26133">
    <property type="entry name" value="DUF8039"/>
    <property type="match status" value="1"/>
</dbReference>
<evidence type="ECO:0000313" key="4">
    <source>
        <dbReference type="Proteomes" id="UP000298652"/>
    </source>
</evidence>
<dbReference type="Proteomes" id="UP000298652">
    <property type="component" value="Chromosome 9"/>
</dbReference>
<dbReference type="InterPro" id="IPR058352">
    <property type="entry name" value="DUF8039"/>
</dbReference>
<feature type="compositionally biased region" description="Gly residues" evidence="1">
    <location>
        <begin position="1"/>
        <end position="26"/>
    </location>
</feature>
<protein>
    <recommendedName>
        <fullName evidence="2">DUF8039 domain-containing protein</fullName>
    </recommendedName>
</protein>
<sequence>MLGEGGGSVGMRGSAQEGGGARGGISAGTRRPDGDERWPGGEQVALGGENDDQSLVHSPPRFHRTSTLYEVEVAASAPQPSATTAFSSNLKRKRGQRSRNQIPEKGSLVIEELGGKGEPILPEGISDRFRNICGAVVRDKLKTWITTSNWMKVFTTTKDVLWATLAKVQKKNLWRLYRKKDQLTAAIGTVEHSRRVRGISSTLPWGKEFSNDQANYRKRNRYKKNFEEKMREIAKQKFLEFLANHAMSQTMADPTVSHGFVAPSSAGSIANVRYPVDNIQVDTPCILVILYGRKQNKFREVATGMAITGHVFPKAPPPEYAWVLVVTVLDESCEIDIPTDEGIEVLSDAMNQYILWHP</sequence>
<dbReference type="PANTHER" id="PTHR33018">
    <property type="entry name" value="OS10G0338966 PROTEIN-RELATED"/>
    <property type="match status" value="1"/>
</dbReference>
<organism evidence="3 4">
    <name type="scientific">Setaria viridis</name>
    <name type="common">Green bristlegrass</name>
    <name type="synonym">Setaria italica subsp. viridis</name>
    <dbReference type="NCBI Taxonomy" id="4556"/>
    <lineage>
        <taxon>Eukaryota</taxon>
        <taxon>Viridiplantae</taxon>
        <taxon>Streptophyta</taxon>
        <taxon>Embryophyta</taxon>
        <taxon>Tracheophyta</taxon>
        <taxon>Spermatophyta</taxon>
        <taxon>Magnoliopsida</taxon>
        <taxon>Liliopsida</taxon>
        <taxon>Poales</taxon>
        <taxon>Poaceae</taxon>
        <taxon>PACMAD clade</taxon>
        <taxon>Panicoideae</taxon>
        <taxon>Panicodae</taxon>
        <taxon>Paniceae</taxon>
        <taxon>Cenchrinae</taxon>
        <taxon>Setaria</taxon>
    </lineage>
</organism>
<accession>A0A4U6SWD7</accession>
<reference evidence="3" key="1">
    <citation type="submission" date="2019-03" db="EMBL/GenBank/DDBJ databases">
        <title>WGS assembly of Setaria viridis.</title>
        <authorList>
            <person name="Huang P."/>
            <person name="Jenkins J."/>
            <person name="Grimwood J."/>
            <person name="Barry K."/>
            <person name="Healey A."/>
            <person name="Mamidi S."/>
            <person name="Sreedasyam A."/>
            <person name="Shu S."/>
            <person name="Feldman M."/>
            <person name="Wu J."/>
            <person name="Yu Y."/>
            <person name="Chen C."/>
            <person name="Johnson J."/>
            <person name="Rokhsar D."/>
            <person name="Baxter I."/>
            <person name="Schmutz J."/>
            <person name="Brutnell T."/>
            <person name="Kellogg E."/>
        </authorList>
    </citation>
    <scope>NUCLEOTIDE SEQUENCE [LARGE SCALE GENOMIC DNA]</scope>
</reference>
<name>A0A4U6SWD7_SETVI</name>
<dbReference type="Gramene" id="TKV91602">
    <property type="protein sequence ID" value="TKV91602"/>
    <property type="gene ID" value="SEVIR_9G107400v2"/>
</dbReference>
<evidence type="ECO:0000259" key="2">
    <source>
        <dbReference type="Pfam" id="PF26133"/>
    </source>
</evidence>
<proteinExistence type="predicted"/>